<dbReference type="OrthoDB" id="8194810at2759"/>
<sequence length="66" mass="7614">MPKVFKKMNLKKAEARVLYSIGVAAFKWKDKKDMTKTGKLSLKTKEAVVKPKIVMDYNVQRNAVDR</sequence>
<gene>
    <name evidence="1" type="ORF">J437_LFUL000553</name>
</gene>
<protein>
    <submittedName>
        <fullName evidence="1">Uncharacterized protein</fullName>
    </submittedName>
</protein>
<reference evidence="1" key="2">
    <citation type="submission" date="2017-10" db="EMBL/GenBank/DDBJ databases">
        <title>Ladona fulva Genome sequencing and assembly.</title>
        <authorList>
            <person name="Murali S."/>
            <person name="Richards S."/>
            <person name="Bandaranaike D."/>
            <person name="Bellair M."/>
            <person name="Blankenburg K."/>
            <person name="Chao H."/>
            <person name="Dinh H."/>
            <person name="Doddapaneni H."/>
            <person name="Dugan-Rocha S."/>
            <person name="Elkadiri S."/>
            <person name="Gnanaolivu R."/>
            <person name="Hernandez B."/>
            <person name="Skinner E."/>
            <person name="Javaid M."/>
            <person name="Lee S."/>
            <person name="Li M."/>
            <person name="Ming W."/>
            <person name="Munidasa M."/>
            <person name="Muniz J."/>
            <person name="Nguyen L."/>
            <person name="Hughes D."/>
            <person name="Osuji N."/>
            <person name="Pu L.-L."/>
            <person name="Puazo M."/>
            <person name="Qu C."/>
            <person name="Quiroz J."/>
            <person name="Raj R."/>
            <person name="Weissenberger G."/>
            <person name="Xin Y."/>
            <person name="Zou X."/>
            <person name="Han Y."/>
            <person name="Worley K."/>
            <person name="Muzny D."/>
            <person name="Gibbs R."/>
        </authorList>
    </citation>
    <scope>NUCLEOTIDE SEQUENCE</scope>
    <source>
        <strain evidence="1">Sampled in the wild</strain>
    </source>
</reference>
<dbReference type="AlphaFoldDB" id="A0A8K0NV68"/>
<evidence type="ECO:0000313" key="1">
    <source>
        <dbReference type="EMBL" id="KAG8223131.1"/>
    </source>
</evidence>
<proteinExistence type="predicted"/>
<dbReference type="EMBL" id="KZ308153">
    <property type="protein sequence ID" value="KAG8223131.1"/>
    <property type="molecule type" value="Genomic_DNA"/>
</dbReference>
<dbReference type="Proteomes" id="UP000792457">
    <property type="component" value="Unassembled WGS sequence"/>
</dbReference>
<comment type="caution">
    <text evidence="1">The sequence shown here is derived from an EMBL/GenBank/DDBJ whole genome shotgun (WGS) entry which is preliminary data.</text>
</comment>
<evidence type="ECO:0000313" key="2">
    <source>
        <dbReference type="Proteomes" id="UP000792457"/>
    </source>
</evidence>
<keyword evidence="2" id="KW-1185">Reference proteome</keyword>
<reference evidence="1" key="1">
    <citation type="submission" date="2013-04" db="EMBL/GenBank/DDBJ databases">
        <authorList>
            <person name="Qu J."/>
            <person name="Murali S.C."/>
            <person name="Bandaranaike D."/>
            <person name="Bellair M."/>
            <person name="Blankenburg K."/>
            <person name="Chao H."/>
            <person name="Dinh H."/>
            <person name="Doddapaneni H."/>
            <person name="Downs B."/>
            <person name="Dugan-Rocha S."/>
            <person name="Elkadiri S."/>
            <person name="Gnanaolivu R.D."/>
            <person name="Hernandez B."/>
            <person name="Javaid M."/>
            <person name="Jayaseelan J.C."/>
            <person name="Lee S."/>
            <person name="Li M."/>
            <person name="Ming W."/>
            <person name="Munidasa M."/>
            <person name="Muniz J."/>
            <person name="Nguyen L."/>
            <person name="Ongeri F."/>
            <person name="Osuji N."/>
            <person name="Pu L.-L."/>
            <person name="Puazo M."/>
            <person name="Qu C."/>
            <person name="Quiroz J."/>
            <person name="Raj R."/>
            <person name="Weissenberger G."/>
            <person name="Xin Y."/>
            <person name="Zou X."/>
            <person name="Han Y."/>
            <person name="Richards S."/>
            <person name="Worley K."/>
            <person name="Muzny D."/>
            <person name="Gibbs R."/>
        </authorList>
    </citation>
    <scope>NUCLEOTIDE SEQUENCE</scope>
    <source>
        <strain evidence="1">Sampled in the wild</strain>
    </source>
</reference>
<name>A0A8K0NV68_LADFU</name>
<organism evidence="1 2">
    <name type="scientific">Ladona fulva</name>
    <name type="common">Scarce chaser dragonfly</name>
    <name type="synonym">Libellula fulva</name>
    <dbReference type="NCBI Taxonomy" id="123851"/>
    <lineage>
        <taxon>Eukaryota</taxon>
        <taxon>Metazoa</taxon>
        <taxon>Ecdysozoa</taxon>
        <taxon>Arthropoda</taxon>
        <taxon>Hexapoda</taxon>
        <taxon>Insecta</taxon>
        <taxon>Pterygota</taxon>
        <taxon>Palaeoptera</taxon>
        <taxon>Odonata</taxon>
        <taxon>Epiprocta</taxon>
        <taxon>Anisoptera</taxon>
        <taxon>Libelluloidea</taxon>
        <taxon>Libellulidae</taxon>
        <taxon>Ladona</taxon>
    </lineage>
</organism>
<accession>A0A8K0NV68</accession>